<name>A0AAD7TI47_9APHY</name>
<sequence>MEAKASEEKKAKRRYEDRNAIARLFGSVACLPSYDEAQVITMDDLDVDKTFAAQSVMLRMRLIWEVHEINFRCDLVALDRVMVPRDQWPIMHRWQREADISAVWGQRSGIVTVLPHPREVTAFHWRRGSDPQWQECIPSLRAFITLMTRWDQVPADLCRAVRQELWDVGLYTHVQEQAIRFYVENFVAHFHRLPVAPIMFPTAYLVRVATAMIEVKVSAPNNGPGGRGPGDGSASSWWPPTPRLAYASSHLEPQNEILWEEEKEWLVSQYPRADVQDALANSQKKLVKAVDIIWPDYKKRFKDPLPAESEHTFKRRLLNAPADRKKLISRRKAESVNEVTLRMQRRKKDLKEWLKKHKYYDTRKKGSDTSVFIPALTPQRRRGVGAVDVFAQSPLRQELVPDVPKDVGTRRSVVAAAFHGLDPQVQATFAASAQTLNKERVAQELDEAGGHDEVVRALKVPSISSWYHGIMQHLLDEVGWIGAAVLGGPNEEGRMIMFSYAKDTDRKGETFWQALAKEVGWDEAHLMNWALHFLEGCNPALNLSGTPTPRDQDQTPRDQDQHIAAPCGQAAQCACHTEYTEVLAQEATPGIEKDEIDMVRDPAQIEPADLGQPASVDATHDVVSHTPRMARQPEPDAIIVGIDAECGLQDPDRCLEQSNSVGLAMRGAVRWSNLDEGDSTLTQLPEESVQASIAQDVTDGSAKRPAGIEKSVGPLTIRLPPRKADVSKAALPALPTGEEGNSRPRRNTKATLRKQGIEPALPLKERRHAERFATAGATASTTKAAKVTARGCKASGTGGKGSRAKK</sequence>
<feature type="compositionally biased region" description="Gly residues" evidence="1">
    <location>
        <begin position="796"/>
        <end position="806"/>
    </location>
</feature>
<dbReference type="Proteomes" id="UP001215151">
    <property type="component" value="Unassembled WGS sequence"/>
</dbReference>
<evidence type="ECO:0000313" key="2">
    <source>
        <dbReference type="EMBL" id="KAJ8455312.1"/>
    </source>
</evidence>
<dbReference type="AlphaFoldDB" id="A0AAD7TI47"/>
<gene>
    <name evidence="2" type="ORF">ONZ51_g12516</name>
</gene>
<accession>A0AAD7TI47</accession>
<feature type="compositionally biased region" description="Low complexity" evidence="1">
    <location>
        <begin position="773"/>
        <end position="789"/>
    </location>
</feature>
<proteinExistence type="predicted"/>
<evidence type="ECO:0000256" key="1">
    <source>
        <dbReference type="SAM" id="MobiDB-lite"/>
    </source>
</evidence>
<reference evidence="2" key="1">
    <citation type="submission" date="2022-11" db="EMBL/GenBank/DDBJ databases">
        <title>Genome Sequence of Cubamyces cubensis.</title>
        <authorList>
            <person name="Buettner E."/>
        </authorList>
    </citation>
    <scope>NUCLEOTIDE SEQUENCE</scope>
    <source>
        <strain evidence="2">MPL-01</strain>
    </source>
</reference>
<feature type="region of interest" description="Disordered" evidence="1">
    <location>
        <begin position="732"/>
        <end position="806"/>
    </location>
</feature>
<keyword evidence="3" id="KW-1185">Reference proteome</keyword>
<evidence type="ECO:0000313" key="3">
    <source>
        <dbReference type="Proteomes" id="UP001215151"/>
    </source>
</evidence>
<organism evidence="2 3">
    <name type="scientific">Trametes cubensis</name>
    <dbReference type="NCBI Taxonomy" id="1111947"/>
    <lineage>
        <taxon>Eukaryota</taxon>
        <taxon>Fungi</taxon>
        <taxon>Dikarya</taxon>
        <taxon>Basidiomycota</taxon>
        <taxon>Agaricomycotina</taxon>
        <taxon>Agaricomycetes</taxon>
        <taxon>Polyporales</taxon>
        <taxon>Polyporaceae</taxon>
        <taxon>Trametes</taxon>
    </lineage>
</organism>
<comment type="caution">
    <text evidence="2">The sequence shown here is derived from an EMBL/GenBank/DDBJ whole genome shotgun (WGS) entry which is preliminary data.</text>
</comment>
<protein>
    <submittedName>
        <fullName evidence="2">Uncharacterized protein</fullName>
    </submittedName>
</protein>
<dbReference type="EMBL" id="JAPEVG010000789">
    <property type="protein sequence ID" value="KAJ8455312.1"/>
    <property type="molecule type" value="Genomic_DNA"/>
</dbReference>
<feature type="compositionally biased region" description="Basic residues" evidence="1">
    <location>
        <begin position="743"/>
        <end position="752"/>
    </location>
</feature>